<dbReference type="PANTHER" id="PTHR23056">
    <property type="entry name" value="CALCINEURIN B"/>
    <property type="match status" value="1"/>
</dbReference>
<organism evidence="5 6">
    <name type="scientific">Nepenthes gracilis</name>
    <name type="common">Slender pitcher plant</name>
    <dbReference type="NCBI Taxonomy" id="150966"/>
    <lineage>
        <taxon>Eukaryota</taxon>
        <taxon>Viridiplantae</taxon>
        <taxon>Streptophyta</taxon>
        <taxon>Embryophyta</taxon>
        <taxon>Tracheophyta</taxon>
        <taxon>Spermatophyta</taxon>
        <taxon>Magnoliopsida</taxon>
        <taxon>eudicotyledons</taxon>
        <taxon>Gunneridae</taxon>
        <taxon>Pentapetalae</taxon>
        <taxon>Caryophyllales</taxon>
        <taxon>Nepenthaceae</taxon>
        <taxon>Nepenthes</taxon>
    </lineage>
</organism>
<dbReference type="Pfam" id="PF13499">
    <property type="entry name" value="EF-hand_7"/>
    <property type="match status" value="1"/>
</dbReference>
<dbReference type="GO" id="GO:0016020">
    <property type="term" value="C:membrane"/>
    <property type="evidence" value="ECO:0007669"/>
    <property type="project" value="UniProtKB-SubCell"/>
</dbReference>
<sequence length="231" mass="26339">MGCKFSKKTRKNSGINESAVILASQTSFTVNEVEALHILYKKLSSSILDDGLIHKEEFQLALLGSSSRKHNLFVDRVFQLFDLKQDGVIEFEEFVRSLSIFHPRTPQVHKIAFAFHLYDLQQTGYIEREELKQMVLATLEESNLMISDDHIEAILDKTFMEADSKGDGRIDLEEWTEFVAKNPALMKNMTLSYLADVSTTFPSFLIYSEVQDSDLTVGKDHMASSSWMDPK</sequence>
<evidence type="ECO:0000259" key="4">
    <source>
        <dbReference type="PROSITE" id="PS50222"/>
    </source>
</evidence>
<dbReference type="InterPro" id="IPR011992">
    <property type="entry name" value="EF-hand-dom_pair"/>
</dbReference>
<dbReference type="EMBL" id="BSYO01000009">
    <property type="protein sequence ID" value="GMH09327.1"/>
    <property type="molecule type" value="Genomic_DNA"/>
</dbReference>
<keyword evidence="3" id="KW-0106">Calcium</keyword>
<gene>
    <name evidence="5" type="ORF">Nepgr_011168</name>
</gene>
<accession>A0AAD3XLQ7</accession>
<feature type="domain" description="EF-hand" evidence="4">
    <location>
        <begin position="150"/>
        <end position="185"/>
    </location>
</feature>
<keyword evidence="6" id="KW-1185">Reference proteome</keyword>
<feature type="domain" description="EF-hand" evidence="4">
    <location>
        <begin position="106"/>
        <end position="141"/>
    </location>
</feature>
<name>A0AAD3XLQ7_NEPGR</name>
<keyword evidence="3" id="KW-0479">Metal-binding</keyword>
<keyword evidence="3" id="KW-0472">Membrane</keyword>
<comment type="subunit">
    <text evidence="3">Homodimer. Interacts with CIPK.</text>
</comment>
<dbReference type="CDD" id="cd00051">
    <property type="entry name" value="EFh"/>
    <property type="match status" value="1"/>
</dbReference>
<dbReference type="Gene3D" id="1.10.238.10">
    <property type="entry name" value="EF-hand"/>
    <property type="match status" value="1"/>
</dbReference>
<dbReference type="PROSITE" id="PS50222">
    <property type="entry name" value="EF_HAND_2"/>
    <property type="match status" value="3"/>
</dbReference>
<comment type="similarity">
    <text evidence="2 3">Belongs to the calcineurin regulatory subunit family.</text>
</comment>
<dbReference type="PRINTS" id="PR00450">
    <property type="entry name" value="RECOVERIN"/>
</dbReference>
<reference evidence="5" key="1">
    <citation type="submission" date="2023-05" db="EMBL/GenBank/DDBJ databases">
        <title>Nepenthes gracilis genome sequencing.</title>
        <authorList>
            <person name="Fukushima K."/>
        </authorList>
    </citation>
    <scope>NUCLEOTIDE SEQUENCE</scope>
    <source>
        <strain evidence="5">SING2019-196</strain>
    </source>
</reference>
<comment type="subcellular location">
    <subcellularLocation>
        <location evidence="3">Membrane</location>
    </subcellularLocation>
</comment>
<keyword evidence="1 3" id="KW-0677">Repeat</keyword>
<evidence type="ECO:0000256" key="1">
    <source>
        <dbReference type="ARBA" id="ARBA00022737"/>
    </source>
</evidence>
<evidence type="ECO:0000256" key="3">
    <source>
        <dbReference type="RuleBase" id="RU369080"/>
    </source>
</evidence>
<dbReference type="SUPFAM" id="SSF47473">
    <property type="entry name" value="EF-hand"/>
    <property type="match status" value="1"/>
</dbReference>
<dbReference type="Proteomes" id="UP001279734">
    <property type="component" value="Unassembled WGS sequence"/>
</dbReference>
<feature type="domain" description="EF-hand" evidence="4">
    <location>
        <begin position="69"/>
        <end position="104"/>
    </location>
</feature>
<dbReference type="GO" id="GO:0005509">
    <property type="term" value="F:calcium ion binding"/>
    <property type="evidence" value="ECO:0007669"/>
    <property type="project" value="UniProtKB-UniRule"/>
</dbReference>
<proteinExistence type="inferred from homology"/>
<dbReference type="InterPro" id="IPR045198">
    <property type="entry name" value="CNBL1-10"/>
</dbReference>
<evidence type="ECO:0000313" key="5">
    <source>
        <dbReference type="EMBL" id="GMH09327.1"/>
    </source>
</evidence>
<dbReference type="InterPro" id="IPR002048">
    <property type="entry name" value="EF_hand_dom"/>
</dbReference>
<dbReference type="SMART" id="SM00054">
    <property type="entry name" value="EFh"/>
    <property type="match status" value="3"/>
</dbReference>
<dbReference type="PANTHER" id="PTHR23056:SF110">
    <property type="entry name" value="CALMODULIN"/>
    <property type="match status" value="1"/>
</dbReference>
<dbReference type="GO" id="GO:0019722">
    <property type="term" value="P:calcium-mediated signaling"/>
    <property type="evidence" value="ECO:0007669"/>
    <property type="project" value="UniProtKB-UniRule"/>
</dbReference>
<protein>
    <recommendedName>
        <fullName evidence="3">Calcineurin B-like protein</fullName>
    </recommendedName>
</protein>
<comment type="function">
    <text evidence="3">Acts as a calcium sensor. CBL proteins interact with CIPK serine-threonine protein kinases. Binding of a CBL protein to the regulatory NAF domain of a CIPK protein lead to the activation of the kinase in a calcium-dependent manner.</text>
</comment>
<dbReference type="AlphaFoldDB" id="A0AAD3XLQ7"/>
<dbReference type="FunFam" id="1.10.238.10:FF:000073">
    <property type="entry name" value="calcineurin B-like protein 3"/>
    <property type="match status" value="1"/>
</dbReference>
<dbReference type="Pfam" id="PF13202">
    <property type="entry name" value="EF-hand_5"/>
    <property type="match status" value="1"/>
</dbReference>
<comment type="caution">
    <text evidence="5">The sequence shown here is derived from an EMBL/GenBank/DDBJ whole genome shotgun (WGS) entry which is preliminary data.</text>
</comment>
<dbReference type="GO" id="GO:0019900">
    <property type="term" value="F:kinase binding"/>
    <property type="evidence" value="ECO:0007669"/>
    <property type="project" value="UniProtKB-UniRule"/>
</dbReference>
<evidence type="ECO:0000313" key="6">
    <source>
        <dbReference type="Proteomes" id="UP001279734"/>
    </source>
</evidence>
<evidence type="ECO:0000256" key="2">
    <source>
        <dbReference type="ARBA" id="ARBA00023774"/>
    </source>
</evidence>